<keyword evidence="3" id="KW-0677">Repeat</keyword>
<keyword evidence="4" id="KW-0498">Mitosis</keyword>
<dbReference type="EnsemblMetazoa" id="AALFPA23_009688.R13397">
    <property type="protein sequence ID" value="AALFPA23_009688.P13397"/>
    <property type="gene ID" value="AALFPA23_009688"/>
</dbReference>
<dbReference type="Pfam" id="PF20518">
    <property type="entry name" value="Apc1_MidN"/>
    <property type="match status" value="1"/>
</dbReference>
<feature type="domain" description="Anaphase-promoting complex subunit 1 middle" evidence="8">
    <location>
        <begin position="693"/>
        <end position="872"/>
    </location>
</feature>
<dbReference type="InterPro" id="IPR011989">
    <property type="entry name" value="ARM-like"/>
</dbReference>
<evidence type="ECO:0000256" key="3">
    <source>
        <dbReference type="ARBA" id="ARBA00022737"/>
    </source>
</evidence>
<evidence type="ECO:0000313" key="10">
    <source>
        <dbReference type="EnsemblMetazoa" id="AALFPA23_009688.P13397"/>
    </source>
</evidence>
<dbReference type="Proteomes" id="UP000069940">
    <property type="component" value="Unassembled WGS sequence"/>
</dbReference>
<proteinExistence type="inferred from homology"/>
<comment type="similarity">
    <text evidence="1">Belongs to the APC1 family.</text>
</comment>
<dbReference type="Pfam" id="PF18122">
    <property type="entry name" value="APC1_C"/>
    <property type="match status" value="1"/>
</dbReference>
<keyword evidence="2" id="KW-0132">Cell division</keyword>
<dbReference type="PANTHER" id="PTHR12827">
    <property type="entry name" value="MEIOTIC CHECKPOINT REGULATOR TSG24 FAMILY MEMBER"/>
    <property type="match status" value="1"/>
</dbReference>
<dbReference type="Gene3D" id="1.25.10.10">
    <property type="entry name" value="Leucine-rich Repeat Variant"/>
    <property type="match status" value="2"/>
</dbReference>
<sequence length="1950" mass="219118">MITASEPLEFIPRGRQAVNEHPGPLVLKKPVSVPSDFILLQRMQDVNISLDDSPVESYQIREAYSELDDDTGGPAFLREAEFNTEEELYVKGNTAVWTTGLSNEEASPHTSLTCEHPIKFAFFSPRQFLSSEAKDNPEKGTKKRSKSDQQLKSAVCLMDGTSLRVYCSSGENFVTSIECPISNVWITNHGILLEKEPSSAVLENHSIPMPRLFSLNHPLDEMCPVLIKMNNSTAYLTEAEYRVVFTCEENKLVLMYDEKIGKHFVCFLRRATDEEKNDIGCGSDSVSLSNTVFNVTSGHLSHHAVTPQHSLATPQSFYKNSLLARHSTSKVGQLSFGATHSSPYASNLQLGQVGSFNLNTTGVAGTNNRSHMQQTHATAGTTPLSRLQSTLGASVSLMDVRKIGQSEPSKPIVPEYCLEHVWTDNMSQWKEFPEMASKGFIHDDLVGDTYLCFLLPRSEKLSLIRIDGSSTDNILIPPATVAVQIPAVDAVCMKRLNMIAVLAPCGTLMLYSGSTQVGKVHVGGILSSFVTSTALSASFATSQGFPRRSSLLPTVPAAQAETRFDEELHMLSPVQPLHSATTTSRLNNCSSIRDGSGNRLTLAFNNDKMFRISLPIMSECQLVSRCLLALREALPKTLALELMIRWYGTKNAPGSKDFDGNREWEVFSGMIFQLMGRPFPPPDSRLNKSNSKSSLDEPKKRRKSENCLGTDNDWEYLMAHSGNMKIPEKDAETAGPVPYSSNKTLFGHIPSILYTLHLVYEDLKLEPLMRNELKLLSEFLYELSSDAKLEKFQLHYFLDFQHLVDLRSCCFIKEEDRTKFINVNDIDFENIPKIFSYIHTILLNPNKPEMRHYPCLEKINNRSRDIILIIAYLYRVKGLSKWITNQLETLSVGLDVSLSDDIDQIMANVIIKLLLKRGYNRVILEKLPVSIHYLIAQFLETYRNKPINIYEADVYELLLRPELYAHATFDVQNQPTRSKKHTSGLKENSLSLRRKPQPEVIPKNEVKQEENGMENIDTKLLRLRFPDDLRINDVKAFLNSSQPVTIDIEQATNVSDHEFMEEQEKQLYALCIRTMALPVGRGMFTLRASRPTATQTLPIPKLCLTGKEIHRGATIEIQQLEVPPNMSLWPTFHNGVAAGLRICSDTPDIDSTWITYNKPKGVADIPTEHAGFLMALGLNGHLKSLSFMSIYEYLVKCDEMISLGLLLGISAAHRGTMDLKATKLLSVHTEALLPPTAVELDISQNIQVASLMGIGLVYQGTAKRHIAEVLLQEIGRPPGPEMENYVERESYALTAGLALGLVTLEQGEKSTALRDLDIPDTLHYYMVGGNRRPLVGAQKEKYKLPSFQIKEGDTVNIDVTAPGATLALGLMYFRTGNEAIANWMKPPDTTYLLDFIRPDLLLLRIVAKNIIMWHEIDASTDWVYSQIPRALSELIRNRLPTDHQSQPVDHEAQCQAYCSIVCGAAICIGLKYAGTADERAFTTLNFLLKYILGLSGRPFGDFAGKQTLENCTIMILLSLSLVQAGTGDLRVLRAVRMLRSRFGQCHVTYGSHMAVHMALGFLFLGAGRYTLSRSAEAIAAIICSIFPKFPNHSNDNRYHLQAFRHLYVLAIEPRLFLPRDIDTGKLCLCEIYYLEKGKTEPVKVLAPCMLPELHTLSKVYVKDSNYWHVYFDEENWHNLENILKASGCVDLKQRAGCLSYLEDPNRLKSMLTQTLTTSKYNSWKINENGLLAFSTDQRISNIATKFLLTAKHNGIDEIEAMHATERSIIQMLMLQTYDCLTHDKMHGLTIFMDLMNCIINFESSCNASELWQFRIIAAIIAKRKSIAESDMLVSQDMLQSLVDRLNLRMEDMLKDSGHLIRSYVVGVDPERSLADLLSELCNEGRMRIARLLTFYDLPVRILNSDVLERISQTDYLQFVCGMHEQYPELSSSTICQMAEALRLKSVQEKI</sequence>
<feature type="region of interest" description="Disordered" evidence="6">
    <location>
        <begin position="974"/>
        <end position="993"/>
    </location>
</feature>
<evidence type="ECO:0000256" key="2">
    <source>
        <dbReference type="ARBA" id="ARBA00022618"/>
    </source>
</evidence>
<name>A0ABM1YJF1_AEDAL</name>
<evidence type="ECO:0000256" key="6">
    <source>
        <dbReference type="SAM" id="MobiDB-lite"/>
    </source>
</evidence>
<dbReference type="GeneID" id="115254054"/>
<reference evidence="10" key="2">
    <citation type="submission" date="2025-05" db="UniProtKB">
        <authorList>
            <consortium name="EnsemblMetazoa"/>
        </authorList>
    </citation>
    <scope>IDENTIFICATION</scope>
    <source>
        <strain evidence="10">Foshan</strain>
    </source>
</reference>
<keyword evidence="5" id="KW-0131">Cell cycle</keyword>
<dbReference type="InterPro" id="IPR024990">
    <property type="entry name" value="Apc1"/>
</dbReference>
<feature type="domain" description="Anaphase-promoting complex subunit 1 beta-sandwich" evidence="9">
    <location>
        <begin position="1614"/>
        <end position="1694"/>
    </location>
</feature>
<evidence type="ECO:0008006" key="12">
    <source>
        <dbReference type="Google" id="ProtNLM"/>
    </source>
</evidence>
<evidence type="ECO:0000256" key="1">
    <source>
        <dbReference type="ARBA" id="ARBA00010547"/>
    </source>
</evidence>
<evidence type="ECO:0000313" key="11">
    <source>
        <dbReference type="Proteomes" id="UP000069940"/>
    </source>
</evidence>
<reference evidence="11" key="1">
    <citation type="journal article" date="2015" name="Proc. Natl. Acad. Sci. U.S.A.">
        <title>Genome sequence of the Asian Tiger mosquito, Aedes albopictus, reveals insights into its biology, genetics, and evolution.</title>
        <authorList>
            <person name="Chen X.G."/>
            <person name="Jiang X."/>
            <person name="Gu J."/>
            <person name="Xu M."/>
            <person name="Wu Y."/>
            <person name="Deng Y."/>
            <person name="Zhang C."/>
            <person name="Bonizzoni M."/>
            <person name="Dermauw W."/>
            <person name="Vontas J."/>
            <person name="Armbruster P."/>
            <person name="Huang X."/>
            <person name="Yang Y."/>
            <person name="Zhang H."/>
            <person name="He W."/>
            <person name="Peng H."/>
            <person name="Liu Y."/>
            <person name="Wu K."/>
            <person name="Chen J."/>
            <person name="Lirakis M."/>
            <person name="Topalis P."/>
            <person name="Van Leeuwen T."/>
            <person name="Hall A.B."/>
            <person name="Jiang X."/>
            <person name="Thorpe C."/>
            <person name="Mueller R.L."/>
            <person name="Sun C."/>
            <person name="Waterhouse R.M."/>
            <person name="Yan G."/>
            <person name="Tu Z.J."/>
            <person name="Fang X."/>
            <person name="James A.A."/>
        </authorList>
    </citation>
    <scope>NUCLEOTIDE SEQUENCE [LARGE SCALE GENOMIC DNA]</scope>
    <source>
        <strain evidence="11">Foshan</strain>
    </source>
</reference>
<accession>A0ABM1YJF1</accession>
<feature type="region of interest" description="Disordered" evidence="6">
    <location>
        <begin position="679"/>
        <end position="707"/>
    </location>
</feature>
<dbReference type="InterPro" id="IPR041221">
    <property type="entry name" value="APC1_C"/>
</dbReference>
<evidence type="ECO:0000256" key="5">
    <source>
        <dbReference type="ARBA" id="ARBA00023306"/>
    </source>
</evidence>
<dbReference type="RefSeq" id="XP_062701630.1">
    <property type="nucleotide sequence ID" value="XM_062845646.1"/>
</dbReference>
<dbReference type="Pfam" id="PF21282">
    <property type="entry name" value="APC1_3rd"/>
    <property type="match status" value="1"/>
</dbReference>
<evidence type="ECO:0000259" key="9">
    <source>
        <dbReference type="Pfam" id="PF21282"/>
    </source>
</evidence>
<organism evidence="10 11">
    <name type="scientific">Aedes albopictus</name>
    <name type="common">Asian tiger mosquito</name>
    <name type="synonym">Stegomyia albopicta</name>
    <dbReference type="NCBI Taxonomy" id="7160"/>
    <lineage>
        <taxon>Eukaryota</taxon>
        <taxon>Metazoa</taxon>
        <taxon>Ecdysozoa</taxon>
        <taxon>Arthropoda</taxon>
        <taxon>Hexapoda</taxon>
        <taxon>Insecta</taxon>
        <taxon>Pterygota</taxon>
        <taxon>Neoptera</taxon>
        <taxon>Endopterygota</taxon>
        <taxon>Diptera</taxon>
        <taxon>Nematocera</taxon>
        <taxon>Culicoidea</taxon>
        <taxon>Culicidae</taxon>
        <taxon>Culicinae</taxon>
        <taxon>Aedini</taxon>
        <taxon>Aedes</taxon>
        <taxon>Stegomyia</taxon>
    </lineage>
</organism>
<protein>
    <recommendedName>
        <fullName evidence="12">Anaphase-promoting complex subunit 1</fullName>
    </recommendedName>
</protein>
<evidence type="ECO:0000259" key="8">
    <source>
        <dbReference type="Pfam" id="PF20518"/>
    </source>
</evidence>
<evidence type="ECO:0000259" key="7">
    <source>
        <dbReference type="Pfam" id="PF18122"/>
    </source>
</evidence>
<dbReference type="InterPro" id="IPR048971">
    <property type="entry name" value="Apc1_3rd"/>
</dbReference>
<evidence type="ECO:0000256" key="4">
    <source>
        <dbReference type="ARBA" id="ARBA00022776"/>
    </source>
</evidence>
<keyword evidence="11" id="KW-1185">Reference proteome</keyword>
<dbReference type="InterPro" id="IPR046794">
    <property type="entry name" value="Apc1_MidN"/>
</dbReference>
<feature type="domain" description="Anaphase-promoting complex subunit 1 C-terminal" evidence="7">
    <location>
        <begin position="1732"/>
        <end position="1868"/>
    </location>
</feature>
<dbReference type="PANTHER" id="PTHR12827:SF3">
    <property type="entry name" value="ANAPHASE-PROMOTING COMPLEX SUBUNIT 1"/>
    <property type="match status" value="1"/>
</dbReference>